<keyword evidence="2" id="KW-0472">Membrane</keyword>
<accession>A0A4R6AR73</accession>
<proteinExistence type="predicted"/>
<feature type="transmembrane region" description="Helical" evidence="2">
    <location>
        <begin position="104"/>
        <end position="122"/>
    </location>
</feature>
<sequence length="489" mass="54191">MASLADHSLSTQGLGTAGSARTTSTLHRVMLILFLLSATQPYSVLLGPILIGPYRLVLMILSVPLILGWVRGKYGGRILPDYLMLGHTLWISVALAANGQQDRIAEYGIAQIFDIFTAYLLGRAAIRSREDFYFFTKAFLGLLLFLVPFAFLEATQGKMILQNLFKGLPSIKLFNPVTLNYPERMGFMRAQTTINHPIVYGVFCSIGFSLGFVGLRGANGGTGLVKRAIWVIGSVGGTVLSFSAGALVSLMVQGMLVGWKWVMGKVVLHWQILAGLFGTLYIILQITAERPPLLVMARWIAFSGSTTWNRYLIWQFGTDEVGRHPLFGMGMFEDWIRAPWMSPSIDNHWLLVAMRFGLPGALMLLTAYFFILRKLAKTELKEREPETAAIRDAFIFMFIGIFLSLGTVVAWHVTYSLLLMLLGGSVWIFNEPRVITQDGNTAPTDPAQGQRRGPSRSRDGLKPVYTRFPKGGAAAPRSRNQGRKTSRKG</sequence>
<evidence type="ECO:0000313" key="4">
    <source>
        <dbReference type="Proteomes" id="UP000294562"/>
    </source>
</evidence>
<organism evidence="3 4">
    <name type="scientific">Meridianimarinicoccus aquatilis</name>
    <dbReference type="NCBI Taxonomy" id="2552766"/>
    <lineage>
        <taxon>Bacteria</taxon>
        <taxon>Pseudomonadati</taxon>
        <taxon>Pseudomonadota</taxon>
        <taxon>Alphaproteobacteria</taxon>
        <taxon>Rhodobacterales</taxon>
        <taxon>Paracoccaceae</taxon>
        <taxon>Meridianimarinicoccus</taxon>
    </lineage>
</organism>
<feature type="transmembrane region" description="Helical" evidence="2">
    <location>
        <begin position="268"/>
        <end position="286"/>
    </location>
</feature>
<dbReference type="OrthoDB" id="264250at2"/>
<evidence type="ECO:0000313" key="3">
    <source>
        <dbReference type="EMBL" id="TDL86397.1"/>
    </source>
</evidence>
<evidence type="ECO:0008006" key="5">
    <source>
        <dbReference type="Google" id="ProtNLM"/>
    </source>
</evidence>
<comment type="caution">
    <text evidence="3">The sequence shown here is derived from an EMBL/GenBank/DDBJ whole genome shotgun (WGS) entry which is preliminary data.</text>
</comment>
<feature type="transmembrane region" description="Helical" evidence="2">
    <location>
        <begin position="349"/>
        <end position="372"/>
    </location>
</feature>
<dbReference type="EMBL" id="SMZO01000031">
    <property type="protein sequence ID" value="TDL86397.1"/>
    <property type="molecule type" value="Genomic_DNA"/>
</dbReference>
<protein>
    <recommendedName>
        <fullName evidence="5">O-antigen ligase domain-containing protein</fullName>
    </recommendedName>
</protein>
<keyword evidence="2" id="KW-0812">Transmembrane</keyword>
<feature type="region of interest" description="Disordered" evidence="1">
    <location>
        <begin position="438"/>
        <end position="489"/>
    </location>
</feature>
<dbReference type="RefSeq" id="WP_133343390.1">
    <property type="nucleotide sequence ID" value="NZ_SMZO01000031.1"/>
</dbReference>
<reference evidence="3 4" key="1">
    <citation type="submission" date="2019-03" db="EMBL/GenBank/DDBJ databases">
        <title>Rhodobacteraceae bacterium SM1902, a new member of the family Rhodobacteraceae isolated from Yantai.</title>
        <authorList>
            <person name="Sun Y."/>
        </authorList>
    </citation>
    <scope>NUCLEOTIDE SEQUENCE [LARGE SCALE GENOMIC DNA]</scope>
    <source>
        <strain evidence="3 4">SM1902</strain>
    </source>
</reference>
<feature type="transmembrane region" description="Helical" evidence="2">
    <location>
        <begin position="29"/>
        <end position="46"/>
    </location>
</feature>
<dbReference type="AlphaFoldDB" id="A0A4R6AR73"/>
<feature type="transmembrane region" description="Helical" evidence="2">
    <location>
        <begin position="393"/>
        <end position="413"/>
    </location>
</feature>
<evidence type="ECO:0000256" key="1">
    <source>
        <dbReference type="SAM" id="MobiDB-lite"/>
    </source>
</evidence>
<name>A0A4R6AR73_9RHOB</name>
<gene>
    <name evidence="3" type="ORF">E2L05_13280</name>
</gene>
<evidence type="ECO:0000256" key="2">
    <source>
        <dbReference type="SAM" id="Phobius"/>
    </source>
</evidence>
<dbReference type="Proteomes" id="UP000294562">
    <property type="component" value="Unassembled WGS sequence"/>
</dbReference>
<keyword evidence="4" id="KW-1185">Reference proteome</keyword>
<feature type="transmembrane region" description="Helical" evidence="2">
    <location>
        <begin position="134"/>
        <end position="152"/>
    </location>
</feature>
<keyword evidence="2" id="KW-1133">Transmembrane helix</keyword>
<feature type="transmembrane region" description="Helical" evidence="2">
    <location>
        <begin position="228"/>
        <end position="248"/>
    </location>
</feature>
<feature type="compositionally biased region" description="Basic residues" evidence="1">
    <location>
        <begin position="480"/>
        <end position="489"/>
    </location>
</feature>
<feature type="transmembrane region" description="Helical" evidence="2">
    <location>
        <begin position="82"/>
        <end position="98"/>
    </location>
</feature>
<feature type="transmembrane region" description="Helical" evidence="2">
    <location>
        <begin position="198"/>
        <end position="216"/>
    </location>
</feature>